<evidence type="ECO:0000313" key="3">
    <source>
        <dbReference type="Proteomes" id="UP001596067"/>
    </source>
</evidence>
<proteinExistence type="predicted"/>
<evidence type="ECO:0000259" key="1">
    <source>
        <dbReference type="PROSITE" id="PS50043"/>
    </source>
</evidence>
<sequence length="327" mass="35538">MLTTLGLTREAEAVYRLMLSQPDWGVVRIAGSLAWAEAAVRAAMDELADHELIRPSWEGGGAMRTVSPKVAFEALIARRQAEVARKQHEVESSRAAIAGLVAEYSMLRPEEGSGGVEHLTGLDEIRARLEELGAQACRETMSFAPGGKQTPENREASRPITQALLDRGVKVKTVYLSSIRNDPGSVEHANWLAAQGGETRTTSVLPMRMQIVDREVAMVPLDPDDLTKGVAVIRELGAVAGLCALFDQIWEQSEVLGAAPATPAGEITPQQRELLRLLSAGLTDEAAARRLGVSLRTERRMITDLMDQLGAQSRFQLGQRVTERGLL</sequence>
<keyword evidence="3" id="KW-1185">Reference proteome</keyword>
<dbReference type="Gene3D" id="1.10.10.10">
    <property type="entry name" value="Winged helix-like DNA-binding domain superfamily/Winged helix DNA-binding domain"/>
    <property type="match status" value="1"/>
</dbReference>
<comment type="caution">
    <text evidence="2">The sequence shown here is derived from an EMBL/GenBank/DDBJ whole genome shotgun (WGS) entry which is preliminary data.</text>
</comment>
<dbReference type="SUPFAM" id="SSF46894">
    <property type="entry name" value="C-terminal effector domain of the bipartite response regulators"/>
    <property type="match status" value="1"/>
</dbReference>
<dbReference type="PROSITE" id="PS50043">
    <property type="entry name" value="HTH_LUXR_2"/>
    <property type="match status" value="1"/>
</dbReference>
<dbReference type="Proteomes" id="UP001596067">
    <property type="component" value="Unassembled WGS sequence"/>
</dbReference>
<dbReference type="InterPro" id="IPR036388">
    <property type="entry name" value="WH-like_DNA-bd_sf"/>
</dbReference>
<dbReference type="PANTHER" id="PTHR34293">
    <property type="entry name" value="HTH-TYPE TRANSCRIPTIONAL REGULATOR TRMBL2"/>
    <property type="match status" value="1"/>
</dbReference>
<dbReference type="InterPro" id="IPR051797">
    <property type="entry name" value="TrmB-like"/>
</dbReference>
<name>A0ABW1F6R2_9ACTN</name>
<evidence type="ECO:0000313" key="2">
    <source>
        <dbReference type="EMBL" id="MFC5888966.1"/>
    </source>
</evidence>
<dbReference type="SMART" id="SM00421">
    <property type="entry name" value="HTH_LUXR"/>
    <property type="match status" value="1"/>
</dbReference>
<dbReference type="RefSeq" id="WP_313766921.1">
    <property type="nucleotide sequence ID" value="NZ_BAAAVH010000063.1"/>
</dbReference>
<dbReference type="PANTHER" id="PTHR34293:SF1">
    <property type="entry name" value="HTH-TYPE TRANSCRIPTIONAL REGULATOR TRMBL2"/>
    <property type="match status" value="1"/>
</dbReference>
<dbReference type="InterPro" id="IPR016032">
    <property type="entry name" value="Sig_transdc_resp-reg_C-effctor"/>
</dbReference>
<accession>A0ABW1F6R2</accession>
<feature type="domain" description="HTH luxR-type" evidence="1">
    <location>
        <begin position="260"/>
        <end position="325"/>
    </location>
</feature>
<reference evidence="3" key="1">
    <citation type="journal article" date="2019" name="Int. J. Syst. Evol. Microbiol.">
        <title>The Global Catalogue of Microorganisms (GCM) 10K type strain sequencing project: providing services to taxonomists for standard genome sequencing and annotation.</title>
        <authorList>
            <consortium name="The Broad Institute Genomics Platform"/>
            <consortium name="The Broad Institute Genome Sequencing Center for Infectious Disease"/>
            <person name="Wu L."/>
            <person name="Ma J."/>
        </authorList>
    </citation>
    <scope>NUCLEOTIDE SEQUENCE [LARGE SCALE GENOMIC DNA]</scope>
    <source>
        <strain evidence="3">CGMCC 4.1469</strain>
    </source>
</reference>
<organism evidence="2 3">
    <name type="scientific">Kitasatospora aburaviensis</name>
    <dbReference type="NCBI Taxonomy" id="67265"/>
    <lineage>
        <taxon>Bacteria</taxon>
        <taxon>Bacillati</taxon>
        <taxon>Actinomycetota</taxon>
        <taxon>Actinomycetes</taxon>
        <taxon>Kitasatosporales</taxon>
        <taxon>Streptomycetaceae</taxon>
        <taxon>Kitasatospora</taxon>
    </lineage>
</organism>
<dbReference type="CDD" id="cd06170">
    <property type="entry name" value="LuxR_C_like"/>
    <property type="match status" value="1"/>
</dbReference>
<dbReference type="EMBL" id="JBHSOD010000048">
    <property type="protein sequence ID" value="MFC5888966.1"/>
    <property type="molecule type" value="Genomic_DNA"/>
</dbReference>
<gene>
    <name evidence="2" type="ORF">ACFP0N_28755</name>
</gene>
<dbReference type="InterPro" id="IPR000792">
    <property type="entry name" value="Tscrpt_reg_LuxR_C"/>
</dbReference>
<protein>
    <submittedName>
        <fullName evidence="2">Helix-turn-helix transcriptional regulator</fullName>
    </submittedName>
</protein>